<keyword evidence="2" id="KW-0288">FMN</keyword>
<sequence>MQTHNPFTPIRLTRKNFLVKAAALCAGAAITSLGPACRGLDYGDEVNRIRTKSFVDLSSLDGKMLNIIRYATLAPSGHNSQPWKFSLTGNIIRIFPDFTRRLRVVDPDDRELYISLGCALENLLIASEQEGYIPEVEYFPANEEQDCIRILLSKKGISNKSETLFRMIPLRQSTRNEYDGKIPSVPELKSLESAPKAKTIDTLLFTDKKRIEPLIEYVKEGDRIQIADSAFYKELKDWIRFSESEAIEKGDGLATVCTGNPSVPRWFGQFLMNKIVSGESQGNLDEKLIRSSAGMMIFTSQQNDREAWIEVGRAFEQWTLLATSLNVKSAFMNQPAEIPKLRSQLGEHLSLGTSHPQLIVRFGYSRTMPFSPRRPLEQVVLSTRI</sequence>
<evidence type="ECO:0008006" key="6">
    <source>
        <dbReference type="Google" id="ProtNLM"/>
    </source>
</evidence>
<keyword evidence="3" id="KW-0560">Oxidoreductase</keyword>
<comment type="caution">
    <text evidence="4">The sequence shown here is derived from an EMBL/GenBank/DDBJ whole genome shotgun (WGS) entry which is preliminary data.</text>
</comment>
<evidence type="ECO:0000313" key="4">
    <source>
        <dbReference type="EMBL" id="MBM9578132.1"/>
    </source>
</evidence>
<dbReference type="InterPro" id="IPR050627">
    <property type="entry name" value="Nitroreductase/BluB"/>
</dbReference>
<dbReference type="NCBIfam" id="NF047509">
    <property type="entry name" value="Rv3131_FMN_oxido"/>
    <property type="match status" value="1"/>
</dbReference>
<proteinExistence type="predicted"/>
<dbReference type="Proteomes" id="UP000724686">
    <property type="component" value="Unassembled WGS sequence"/>
</dbReference>
<dbReference type="InterPro" id="IPR000415">
    <property type="entry name" value="Nitroreductase-like"/>
</dbReference>
<dbReference type="EMBL" id="JAFFPU010000044">
    <property type="protein sequence ID" value="MBM9578132.1"/>
    <property type="molecule type" value="Genomic_DNA"/>
</dbReference>
<protein>
    <recommendedName>
        <fullName evidence="6">Tat pathway signal protein</fullName>
    </recommendedName>
</protein>
<evidence type="ECO:0000313" key="5">
    <source>
        <dbReference type="Proteomes" id="UP000724686"/>
    </source>
</evidence>
<gene>
    <name evidence="4" type="ORF">JWG45_13325</name>
</gene>
<keyword evidence="1" id="KW-0285">Flavoprotein</keyword>
<dbReference type="PANTHER" id="PTHR23026">
    <property type="entry name" value="NADPH NITROREDUCTASE"/>
    <property type="match status" value="1"/>
</dbReference>
<dbReference type="Gene3D" id="3.40.109.10">
    <property type="entry name" value="NADH Oxidase"/>
    <property type="match status" value="1"/>
</dbReference>
<evidence type="ECO:0000256" key="3">
    <source>
        <dbReference type="ARBA" id="ARBA00023002"/>
    </source>
</evidence>
<evidence type="ECO:0000256" key="2">
    <source>
        <dbReference type="ARBA" id="ARBA00022643"/>
    </source>
</evidence>
<dbReference type="SUPFAM" id="SSF55469">
    <property type="entry name" value="FMN-dependent nitroreductase-like"/>
    <property type="match status" value="1"/>
</dbReference>
<reference evidence="4 5" key="1">
    <citation type="submission" date="2021-02" db="EMBL/GenBank/DDBJ databases">
        <title>Leptospira ainlahdjerensis sp. nov., Leptospira ainazelensis sp. nov., Leptospira abararensis sp. nov. and Leptospira chreensis sp. nov., four new species isolated from water sources in Algeria.</title>
        <authorList>
            <person name="Amara Korba A."/>
            <person name="Kainiu M."/>
            <person name="Vincent A.T."/>
            <person name="Mariet J.-F."/>
            <person name="Veyrier F.J."/>
            <person name="Goarant C."/>
            <person name="Picardeau M."/>
        </authorList>
    </citation>
    <scope>NUCLEOTIDE SEQUENCE [LARGE SCALE GENOMIC DNA]</scope>
    <source>
        <strain evidence="4 5">201903070</strain>
    </source>
</reference>
<organism evidence="4 5">
    <name type="scientific">Leptospira ainlahdjerensis</name>
    <dbReference type="NCBI Taxonomy" id="2810033"/>
    <lineage>
        <taxon>Bacteria</taxon>
        <taxon>Pseudomonadati</taxon>
        <taxon>Spirochaetota</taxon>
        <taxon>Spirochaetia</taxon>
        <taxon>Leptospirales</taxon>
        <taxon>Leptospiraceae</taxon>
        <taxon>Leptospira</taxon>
    </lineage>
</organism>
<dbReference type="Gene3D" id="3.40.109.30">
    <property type="entry name" value="putative nitroreductase (tm1586), domain 2"/>
    <property type="match status" value="1"/>
</dbReference>
<name>A0ABS2UFV3_9LEPT</name>
<dbReference type="PANTHER" id="PTHR23026:SF90">
    <property type="entry name" value="IODOTYROSINE DEIODINASE 1"/>
    <property type="match status" value="1"/>
</dbReference>
<accession>A0ABS2UFV3</accession>
<keyword evidence="5" id="KW-1185">Reference proteome</keyword>
<evidence type="ECO:0000256" key="1">
    <source>
        <dbReference type="ARBA" id="ARBA00022630"/>
    </source>
</evidence>
<dbReference type="RefSeq" id="WP_205280167.1">
    <property type="nucleotide sequence ID" value="NZ_JAFFPU010000044.1"/>
</dbReference>